<dbReference type="AlphaFoldDB" id="A0AAX4KAD3"/>
<feature type="compositionally biased region" description="Polar residues" evidence="1">
    <location>
        <begin position="105"/>
        <end position="122"/>
    </location>
</feature>
<feature type="compositionally biased region" description="Pro residues" evidence="1">
    <location>
        <begin position="178"/>
        <end position="190"/>
    </location>
</feature>
<dbReference type="KEGG" id="ker:91099537"/>
<protein>
    <submittedName>
        <fullName evidence="2">Uncharacterized protein</fullName>
    </submittedName>
</protein>
<evidence type="ECO:0000313" key="3">
    <source>
        <dbReference type="Proteomes" id="UP001358614"/>
    </source>
</evidence>
<feature type="compositionally biased region" description="Low complexity" evidence="1">
    <location>
        <begin position="223"/>
        <end position="238"/>
    </location>
</feature>
<accession>A0AAX4KAD3</accession>
<dbReference type="RefSeq" id="XP_066080659.1">
    <property type="nucleotide sequence ID" value="XM_066224562.1"/>
</dbReference>
<feature type="region of interest" description="Disordered" evidence="1">
    <location>
        <begin position="98"/>
        <end position="127"/>
    </location>
</feature>
<dbReference type="Proteomes" id="UP001358614">
    <property type="component" value="Chromosome 1"/>
</dbReference>
<dbReference type="GeneID" id="91099537"/>
<proteinExistence type="predicted"/>
<reference evidence="2 3" key="1">
    <citation type="submission" date="2024-01" db="EMBL/GenBank/DDBJ databases">
        <title>Comparative genomics of Cryptococcus and Kwoniella reveals pathogenesis evolution and contrasting modes of karyotype evolution via chromosome fusion or intercentromeric recombination.</title>
        <authorList>
            <person name="Coelho M.A."/>
            <person name="David-Palma M."/>
            <person name="Shea T."/>
            <person name="Bowers K."/>
            <person name="McGinley-Smith S."/>
            <person name="Mohammad A.W."/>
            <person name="Gnirke A."/>
            <person name="Yurkov A.M."/>
            <person name="Nowrousian M."/>
            <person name="Sun S."/>
            <person name="Cuomo C.A."/>
            <person name="Heitman J."/>
        </authorList>
    </citation>
    <scope>NUCLEOTIDE SEQUENCE [LARGE SCALE GENOMIC DNA]</scope>
    <source>
        <strain evidence="2 3">PYCC6329</strain>
    </source>
</reference>
<gene>
    <name evidence="2" type="ORF">V865_000733</name>
</gene>
<organism evidence="2 3">
    <name type="scientific">Kwoniella europaea PYCC6329</name>
    <dbReference type="NCBI Taxonomy" id="1423913"/>
    <lineage>
        <taxon>Eukaryota</taxon>
        <taxon>Fungi</taxon>
        <taxon>Dikarya</taxon>
        <taxon>Basidiomycota</taxon>
        <taxon>Agaricomycotina</taxon>
        <taxon>Tremellomycetes</taxon>
        <taxon>Tremellales</taxon>
        <taxon>Cryptococcaceae</taxon>
        <taxon>Kwoniella</taxon>
    </lineage>
</organism>
<evidence type="ECO:0000256" key="1">
    <source>
        <dbReference type="SAM" id="MobiDB-lite"/>
    </source>
</evidence>
<keyword evidence="3" id="KW-1185">Reference proteome</keyword>
<name>A0AAX4KAD3_9TREE</name>
<dbReference type="EMBL" id="CP144089">
    <property type="protein sequence ID" value="WWD02692.1"/>
    <property type="molecule type" value="Genomic_DNA"/>
</dbReference>
<evidence type="ECO:0000313" key="2">
    <source>
        <dbReference type="EMBL" id="WWD02692.1"/>
    </source>
</evidence>
<feature type="region of interest" description="Disordered" evidence="1">
    <location>
        <begin position="139"/>
        <end position="255"/>
    </location>
</feature>
<sequence>MDVITLSSGYQATYNASEPGGRNKLSRYVSTLQKVLDNSLDNINTLYTTDYYQGATAAEILYENNDDFHHHFKNVDSSTVVTLTRQLVEGAFLRLNAQSHKKSKSQTSADTRAQGESSTLTARGTARHFLDPSVPYTSEQYEHQHGQAQPWPQESLDPRHHTTQQGYYGSQPSGTGLPPQPPTGYPPPQPGSNNYSYGEGSLPPILPPNYNQMPPPPSGQPGGYSYQHQQQDYSGYYHDYGHGHGSGYDPSRHQQ</sequence>